<dbReference type="RefSeq" id="WP_114351723.1">
    <property type="nucleotide sequence ID" value="NZ_QPJJ01000002.1"/>
</dbReference>
<dbReference type="InterPro" id="IPR025441">
    <property type="entry name" value="DUF4181"/>
</dbReference>
<feature type="transmembrane region" description="Helical" evidence="1">
    <location>
        <begin position="47"/>
        <end position="63"/>
    </location>
</feature>
<evidence type="ECO:0000313" key="3">
    <source>
        <dbReference type="Proteomes" id="UP000252585"/>
    </source>
</evidence>
<feature type="transmembrane region" description="Helical" evidence="1">
    <location>
        <begin position="6"/>
        <end position="26"/>
    </location>
</feature>
<keyword evidence="1" id="KW-0812">Transmembrane</keyword>
<dbReference type="Pfam" id="PF13789">
    <property type="entry name" value="DUF4181"/>
    <property type="match status" value="1"/>
</dbReference>
<keyword evidence="3" id="KW-1185">Reference proteome</keyword>
<evidence type="ECO:0000256" key="1">
    <source>
        <dbReference type="SAM" id="Phobius"/>
    </source>
</evidence>
<feature type="transmembrane region" description="Helical" evidence="1">
    <location>
        <begin position="69"/>
        <end position="88"/>
    </location>
</feature>
<sequence length="122" mass="14321">MLINSINISVIIIVGLVLGALIDKLIRKWMKVDDKDNPDYLNSFHKRGSIFILALYLIIWRFFFEDNELIVTIIFFYIFIGFTIYTEWKHLEDPKVYKASILSALIIGVLILVIYCVVSWFI</sequence>
<keyword evidence="1" id="KW-0472">Membrane</keyword>
<dbReference type="Proteomes" id="UP000252585">
    <property type="component" value="Unassembled WGS sequence"/>
</dbReference>
<proteinExistence type="predicted"/>
<evidence type="ECO:0000313" key="2">
    <source>
        <dbReference type="EMBL" id="RCW76964.1"/>
    </source>
</evidence>
<comment type="caution">
    <text evidence="2">The sequence shown here is derived from an EMBL/GenBank/DDBJ whole genome shotgun (WGS) entry which is preliminary data.</text>
</comment>
<organism evidence="2 3">
    <name type="scientific">Saliterribacillus persicus</name>
    <dbReference type="NCBI Taxonomy" id="930114"/>
    <lineage>
        <taxon>Bacteria</taxon>
        <taxon>Bacillati</taxon>
        <taxon>Bacillota</taxon>
        <taxon>Bacilli</taxon>
        <taxon>Bacillales</taxon>
        <taxon>Bacillaceae</taxon>
        <taxon>Saliterribacillus</taxon>
    </lineage>
</organism>
<feature type="transmembrane region" description="Helical" evidence="1">
    <location>
        <begin position="100"/>
        <end position="121"/>
    </location>
</feature>
<accession>A0A368YFK1</accession>
<protein>
    <submittedName>
        <fullName evidence="2">Uncharacterized protein DUF4181</fullName>
    </submittedName>
</protein>
<name>A0A368YFK1_9BACI</name>
<dbReference type="EMBL" id="QPJJ01000002">
    <property type="protein sequence ID" value="RCW76964.1"/>
    <property type="molecule type" value="Genomic_DNA"/>
</dbReference>
<keyword evidence="1" id="KW-1133">Transmembrane helix</keyword>
<reference evidence="2 3" key="1">
    <citation type="submission" date="2018-07" db="EMBL/GenBank/DDBJ databases">
        <title>Genomic Encyclopedia of Type Strains, Phase IV (KMG-IV): sequencing the most valuable type-strain genomes for metagenomic binning, comparative biology and taxonomic classification.</title>
        <authorList>
            <person name="Goeker M."/>
        </authorList>
    </citation>
    <scope>NUCLEOTIDE SEQUENCE [LARGE SCALE GENOMIC DNA]</scope>
    <source>
        <strain evidence="2 3">DSM 27696</strain>
    </source>
</reference>
<dbReference type="AlphaFoldDB" id="A0A368YFK1"/>
<gene>
    <name evidence="2" type="ORF">DFR57_102239</name>
</gene>